<sequence>MRYLKSALAILALVIASALTPLPSHAAQTVLTVLGAPDHDGPVPMDMAALKALPAASFTTTTTWTQGPQAFTGIYMADFLAAFHVTGGSVKLTAVNDYSVTVPVSDLRQHEALLAYERNGSVMSVRDKGPLWLVYPFDSDEDLRNEVIYSRSIWQVVKIEILQ</sequence>
<keyword evidence="4" id="KW-1185">Reference proteome</keyword>
<proteinExistence type="predicted"/>
<dbReference type="Gene3D" id="3.90.420.10">
    <property type="entry name" value="Oxidoreductase, molybdopterin-binding domain"/>
    <property type="match status" value="1"/>
</dbReference>
<reference evidence="3 4" key="1">
    <citation type="submission" date="2023-09" db="EMBL/GenBank/DDBJ databases">
        <title>Thioclava shenzhenensis sp. nov., a multidrug resistant bacteria-antagonizing species isolated from coastal seawater.</title>
        <authorList>
            <person name="Long M."/>
        </authorList>
    </citation>
    <scope>NUCLEOTIDE SEQUENCE [LARGE SCALE GENOMIC DNA]</scope>
    <source>
        <strain evidence="3 4">FTW29</strain>
        <plasmid evidence="3 4">unnamed1</plasmid>
    </source>
</reference>
<dbReference type="InterPro" id="IPR000572">
    <property type="entry name" value="OxRdtase_Mopterin-bd_dom"/>
</dbReference>
<dbReference type="Pfam" id="PF00174">
    <property type="entry name" value="Oxidored_molyb"/>
    <property type="match status" value="1"/>
</dbReference>
<keyword evidence="3" id="KW-0614">Plasmid</keyword>
<dbReference type="SUPFAM" id="SSF56524">
    <property type="entry name" value="Oxidoreductase molybdopterin-binding domain"/>
    <property type="match status" value="1"/>
</dbReference>
<evidence type="ECO:0000313" key="3">
    <source>
        <dbReference type="EMBL" id="WRY35234.1"/>
    </source>
</evidence>
<dbReference type="RefSeq" id="WP_330646986.1">
    <property type="nucleotide sequence ID" value="NZ_CP135444.1"/>
</dbReference>
<feature type="signal peptide" evidence="1">
    <location>
        <begin position="1"/>
        <end position="26"/>
    </location>
</feature>
<evidence type="ECO:0000313" key="4">
    <source>
        <dbReference type="Proteomes" id="UP001623290"/>
    </source>
</evidence>
<dbReference type="InterPro" id="IPR036374">
    <property type="entry name" value="OxRdtase_Mopterin-bd_sf"/>
</dbReference>
<feature type="domain" description="Oxidoreductase molybdopterin-binding" evidence="2">
    <location>
        <begin position="61"/>
        <end position="136"/>
    </location>
</feature>
<evidence type="ECO:0000259" key="2">
    <source>
        <dbReference type="Pfam" id="PF00174"/>
    </source>
</evidence>
<gene>
    <name evidence="3" type="ORF">RPE78_15455</name>
</gene>
<dbReference type="Proteomes" id="UP001623290">
    <property type="component" value="Plasmid unnamed1"/>
</dbReference>
<feature type="chain" id="PRO_5045545351" evidence="1">
    <location>
        <begin position="27"/>
        <end position="163"/>
    </location>
</feature>
<protein>
    <submittedName>
        <fullName evidence="3">Oxidoreductase</fullName>
    </submittedName>
</protein>
<dbReference type="EMBL" id="CP135444">
    <property type="protein sequence ID" value="WRY35234.1"/>
    <property type="molecule type" value="Genomic_DNA"/>
</dbReference>
<keyword evidence="1" id="KW-0732">Signal</keyword>
<geneLocation type="plasmid" evidence="3 4">
    <name>unnamed1</name>
</geneLocation>
<accession>A0ABZ1E5G2</accession>
<organism evidence="3 4">
    <name type="scientific">Thioclava litoralis</name>
    <dbReference type="NCBI Taxonomy" id="3076557"/>
    <lineage>
        <taxon>Bacteria</taxon>
        <taxon>Pseudomonadati</taxon>
        <taxon>Pseudomonadota</taxon>
        <taxon>Alphaproteobacteria</taxon>
        <taxon>Rhodobacterales</taxon>
        <taxon>Paracoccaceae</taxon>
        <taxon>Thioclava</taxon>
    </lineage>
</organism>
<name>A0ABZ1E5G2_9RHOB</name>
<evidence type="ECO:0000256" key="1">
    <source>
        <dbReference type="SAM" id="SignalP"/>
    </source>
</evidence>